<evidence type="ECO:0000259" key="1">
    <source>
        <dbReference type="Pfam" id="PF06985"/>
    </source>
</evidence>
<dbReference type="VEuPathDB" id="FungiDB:LEMA_P015810.1"/>
<gene>
    <name evidence="2" type="ORF">LEMA_P015810.1</name>
</gene>
<dbReference type="HOGENOM" id="CLU_785431_0_0_1"/>
<accession>E5A9W0</accession>
<dbReference type="PANTHER" id="PTHR24148">
    <property type="entry name" value="ANKYRIN REPEAT DOMAIN-CONTAINING PROTEIN 39 HOMOLOG-RELATED"/>
    <property type="match status" value="1"/>
</dbReference>
<dbReference type="InterPro" id="IPR052895">
    <property type="entry name" value="HetReg/Transcr_Mod"/>
</dbReference>
<dbReference type="STRING" id="985895.E5A9W0"/>
<organism evidence="3">
    <name type="scientific">Leptosphaeria maculans (strain JN3 / isolate v23.1.3 / race Av1-4-5-6-7-8)</name>
    <name type="common">Blackleg fungus</name>
    <name type="synonym">Phoma lingam</name>
    <dbReference type="NCBI Taxonomy" id="985895"/>
    <lineage>
        <taxon>Eukaryota</taxon>
        <taxon>Fungi</taxon>
        <taxon>Dikarya</taxon>
        <taxon>Ascomycota</taxon>
        <taxon>Pezizomycotina</taxon>
        <taxon>Dothideomycetes</taxon>
        <taxon>Pleosporomycetidae</taxon>
        <taxon>Pleosporales</taxon>
        <taxon>Pleosporineae</taxon>
        <taxon>Leptosphaeriaceae</taxon>
        <taxon>Plenodomus</taxon>
        <taxon>Plenodomus lingam/Leptosphaeria maculans species complex</taxon>
    </lineage>
</organism>
<feature type="domain" description="Heterokaryon incompatibility" evidence="1">
    <location>
        <begin position="111"/>
        <end position="272"/>
    </location>
</feature>
<keyword evidence="3" id="KW-1185">Reference proteome</keyword>
<dbReference type="EMBL" id="FP929138">
    <property type="protein sequence ID" value="CBY00451.1"/>
    <property type="molecule type" value="Genomic_DNA"/>
</dbReference>
<dbReference type="InterPro" id="IPR010730">
    <property type="entry name" value="HET"/>
</dbReference>
<dbReference type="Proteomes" id="UP000002668">
    <property type="component" value="Genome"/>
</dbReference>
<dbReference type="AlphaFoldDB" id="E5A9W0"/>
<evidence type="ECO:0000313" key="2">
    <source>
        <dbReference type="EMBL" id="CBY00451.1"/>
    </source>
</evidence>
<protein>
    <submittedName>
        <fullName evidence="2">Predicted protein</fullName>
    </submittedName>
</protein>
<name>E5A9W0_LEPMJ</name>
<reference evidence="3" key="1">
    <citation type="journal article" date="2011" name="Nat. Commun.">
        <title>Effector diversification within compartments of the Leptosphaeria maculans genome affected by Repeat-Induced Point mutations.</title>
        <authorList>
            <person name="Rouxel T."/>
            <person name="Grandaubert J."/>
            <person name="Hane J.K."/>
            <person name="Hoede C."/>
            <person name="van de Wouw A.P."/>
            <person name="Couloux A."/>
            <person name="Dominguez V."/>
            <person name="Anthouard V."/>
            <person name="Bally P."/>
            <person name="Bourras S."/>
            <person name="Cozijnsen A.J."/>
            <person name="Ciuffetti L.M."/>
            <person name="Degrave A."/>
            <person name="Dilmaghani A."/>
            <person name="Duret L."/>
            <person name="Fudal I."/>
            <person name="Goodwin S.B."/>
            <person name="Gout L."/>
            <person name="Glaser N."/>
            <person name="Linglin J."/>
            <person name="Kema G.H.J."/>
            <person name="Lapalu N."/>
            <person name="Lawrence C.B."/>
            <person name="May K."/>
            <person name="Meyer M."/>
            <person name="Ollivier B."/>
            <person name="Poulain J."/>
            <person name="Schoch C.L."/>
            <person name="Simon A."/>
            <person name="Spatafora J.W."/>
            <person name="Stachowiak A."/>
            <person name="Turgeon B.G."/>
            <person name="Tyler B.M."/>
            <person name="Vincent D."/>
            <person name="Weissenbach J."/>
            <person name="Amselem J."/>
            <person name="Quesneville H."/>
            <person name="Oliver R.P."/>
            <person name="Wincker P."/>
            <person name="Balesdent M.-H."/>
            <person name="Howlett B.J."/>
        </authorList>
    </citation>
    <scope>NUCLEOTIDE SEQUENCE [LARGE SCALE GENOMIC DNA]</scope>
    <source>
        <strain evidence="3">JN3 / isolate v23.1.3 / race Av1-4-5-6-7-8</strain>
    </source>
</reference>
<sequence>MYFHMALPQSPPYYSRFDHCGFLEVDGDELNTARLQVRLVESPTREALLHKRKPGITSEFGHQFDATTLLSDLHRLAPSLAKDVISKDLVDNAFPLRLINDVHYQSEEEGYIAISYCWKKVTPNTPLRVVTPVGDLPFGWTKEIEQFPLPTSPAIFRAALQERQPGEGLWYDQVSINQDNDIEKAATIGAIDTIYRNARTVVVALDDVSITVDEERYLRYYVEMYYQSALPSDQQPHLGMEPPFMQRNSIFRSCFERILSSEWFERAWCAHEMRMGQSHVFLVPCTTLYEDGFSTIFRFTSSFFQHMIVLASELGDLAPAVHYRTRCFSRAKLRCALGYTRGVFVDLTDYGHI</sequence>
<dbReference type="OrthoDB" id="270167at2759"/>
<evidence type="ECO:0000313" key="3">
    <source>
        <dbReference type="Proteomes" id="UP000002668"/>
    </source>
</evidence>
<proteinExistence type="predicted"/>
<dbReference type="Pfam" id="PF06985">
    <property type="entry name" value="HET"/>
    <property type="match status" value="1"/>
</dbReference>
<dbReference type="PANTHER" id="PTHR24148:SF82">
    <property type="entry name" value="HETEROKARYON INCOMPATIBILITY DOMAIN-CONTAINING PROTEIN"/>
    <property type="match status" value="1"/>
</dbReference>
<dbReference type="eggNOG" id="ENOG502SN1H">
    <property type="taxonomic scope" value="Eukaryota"/>
</dbReference>
<dbReference type="InParanoid" id="E5A9W0"/>